<dbReference type="SUPFAM" id="SSF47473">
    <property type="entry name" value="EF-hand"/>
    <property type="match status" value="1"/>
</dbReference>
<accession>A0A3B3ST15</accession>
<dbReference type="InterPro" id="IPR011992">
    <property type="entry name" value="EF-hand-dom_pair"/>
</dbReference>
<evidence type="ECO:0000256" key="4">
    <source>
        <dbReference type="SAM" id="MobiDB-lite"/>
    </source>
</evidence>
<dbReference type="Pfam" id="PF12763">
    <property type="entry name" value="EH"/>
    <property type="match status" value="1"/>
</dbReference>
<sequence>MDIQEPQAPPRSPRNSPPSSPASSSHSTCTTQRNDDALVAQAKHGCGLPGGQQESCSPKHHAVRVPAEHATLAKALSVEALVDHNSEDYSDDPWRITEEQREYYTRQFTSLQPDLGALILGSVAKDFFTKSRLSIRELSHIWDLSDLDHDGALTFPEFCIAFHLIVARKNGFPVPEILPPGLQSSLLEQDGAPPRPVAEGIFFGAHLTQLEKIPVSPERTEPLISFEETKTPEQNRVETLGPEAEMTTSKFDVKQEPSKPASSPKRASEVQDQSNKLADTDVARPEPACKMDSVMRPRSRPRSYSSTSINDSVKNSETPPAPPPRRQKTHSRASSLDLNKLFQQSHHEPGGDWPLPPPALPPRRVAMQVQHFVPTAEKSSQKALRQVDFADFTKFRAEEKSPIKSSGQRPLCKAGRAEDRVHTKTDTGSSQQLPQKSTHKKYRHASQSLDPVTASTTGTRQTQSRLPNRQKKDIQTAIRKNKETNAVLARINSELQQKLKEVHQERISLEAQLETLRPIAFV</sequence>
<dbReference type="PROSITE" id="PS50222">
    <property type="entry name" value="EF_HAND_2"/>
    <property type="match status" value="1"/>
</dbReference>
<feature type="coiled-coil region" evidence="3">
    <location>
        <begin position="481"/>
        <end position="512"/>
    </location>
</feature>
<keyword evidence="1" id="KW-0479">Metal-binding</keyword>
<dbReference type="PANTHER" id="PTHR11216:SF64">
    <property type="entry name" value="RALBP1-ASSOCIATED EPS DOMAIN-CONTAINING PROTEIN 2"/>
    <property type="match status" value="1"/>
</dbReference>
<dbReference type="Gene3D" id="1.10.238.10">
    <property type="entry name" value="EF-hand"/>
    <property type="match status" value="1"/>
</dbReference>
<keyword evidence="8" id="KW-1185">Reference proteome</keyword>
<proteinExistence type="predicted"/>
<dbReference type="AlphaFoldDB" id="A0A3B3ST15"/>
<feature type="domain" description="EH" evidence="5">
    <location>
        <begin position="100"/>
        <end position="182"/>
    </location>
</feature>
<feature type="compositionally biased region" description="Polar residues" evidence="4">
    <location>
        <begin position="307"/>
        <end position="318"/>
    </location>
</feature>
<evidence type="ECO:0000259" key="6">
    <source>
        <dbReference type="PROSITE" id="PS50222"/>
    </source>
</evidence>
<feature type="region of interest" description="Disordered" evidence="4">
    <location>
        <begin position="224"/>
        <end position="334"/>
    </location>
</feature>
<name>A0A3B3ST15_9TELE</name>
<feature type="compositionally biased region" description="Pro residues" evidence="4">
    <location>
        <begin position="7"/>
        <end position="20"/>
    </location>
</feature>
<dbReference type="GO" id="GO:0006897">
    <property type="term" value="P:endocytosis"/>
    <property type="evidence" value="ECO:0007669"/>
    <property type="project" value="TreeGrafter"/>
</dbReference>
<dbReference type="SMART" id="SM00027">
    <property type="entry name" value="EH"/>
    <property type="match status" value="1"/>
</dbReference>
<feature type="region of interest" description="Disordered" evidence="4">
    <location>
        <begin position="1"/>
        <end position="36"/>
    </location>
</feature>
<organism evidence="7 8">
    <name type="scientific">Paramormyrops kingsleyae</name>
    <dbReference type="NCBI Taxonomy" id="1676925"/>
    <lineage>
        <taxon>Eukaryota</taxon>
        <taxon>Metazoa</taxon>
        <taxon>Chordata</taxon>
        <taxon>Craniata</taxon>
        <taxon>Vertebrata</taxon>
        <taxon>Euteleostomi</taxon>
        <taxon>Actinopterygii</taxon>
        <taxon>Neopterygii</taxon>
        <taxon>Teleostei</taxon>
        <taxon>Osteoglossocephala</taxon>
        <taxon>Osteoglossomorpha</taxon>
        <taxon>Osteoglossiformes</taxon>
        <taxon>Mormyridae</taxon>
        <taxon>Paramormyrops</taxon>
    </lineage>
</organism>
<dbReference type="CDD" id="cd00052">
    <property type="entry name" value="EH"/>
    <property type="match status" value="1"/>
</dbReference>
<dbReference type="GeneTree" id="ENSGT00940000158080"/>
<feature type="compositionally biased region" description="Polar residues" evidence="4">
    <location>
        <begin position="445"/>
        <end position="467"/>
    </location>
</feature>
<reference evidence="7" key="2">
    <citation type="submission" date="2025-09" db="UniProtKB">
        <authorList>
            <consortium name="Ensembl"/>
        </authorList>
    </citation>
    <scope>IDENTIFICATION</scope>
</reference>
<feature type="compositionally biased region" description="Basic and acidic residues" evidence="4">
    <location>
        <begin position="415"/>
        <end position="425"/>
    </location>
</feature>
<dbReference type="InterPro" id="IPR018247">
    <property type="entry name" value="EF_Hand_1_Ca_BS"/>
</dbReference>
<dbReference type="Ensembl" id="ENSPKIT00000014355.1">
    <property type="protein sequence ID" value="ENSPKIP00000033465.1"/>
    <property type="gene ID" value="ENSPKIG00000013164.1"/>
</dbReference>
<dbReference type="GO" id="GO:0016197">
    <property type="term" value="P:endosomal transport"/>
    <property type="evidence" value="ECO:0007669"/>
    <property type="project" value="TreeGrafter"/>
</dbReference>
<protein>
    <recommendedName>
        <fullName evidence="9">RALBP1 associated Eps domain containing 2</fullName>
    </recommendedName>
</protein>
<feature type="region of interest" description="Disordered" evidence="4">
    <location>
        <begin position="398"/>
        <end position="472"/>
    </location>
</feature>
<dbReference type="GO" id="GO:0005509">
    <property type="term" value="F:calcium ion binding"/>
    <property type="evidence" value="ECO:0007669"/>
    <property type="project" value="InterPro"/>
</dbReference>
<evidence type="ECO:0000313" key="7">
    <source>
        <dbReference type="Ensembl" id="ENSPKIP00000033465.1"/>
    </source>
</evidence>
<dbReference type="GO" id="GO:0005886">
    <property type="term" value="C:plasma membrane"/>
    <property type="evidence" value="ECO:0007669"/>
    <property type="project" value="TreeGrafter"/>
</dbReference>
<feature type="compositionally biased region" description="Polar residues" evidence="4">
    <location>
        <begin position="426"/>
        <end position="436"/>
    </location>
</feature>
<dbReference type="STRING" id="1676925.ENSPKIP00000033465"/>
<dbReference type="PANTHER" id="PTHR11216">
    <property type="entry name" value="EH DOMAIN"/>
    <property type="match status" value="1"/>
</dbReference>
<dbReference type="Proteomes" id="UP000261540">
    <property type="component" value="Unplaced"/>
</dbReference>
<evidence type="ECO:0000256" key="2">
    <source>
        <dbReference type="ARBA" id="ARBA00022837"/>
    </source>
</evidence>
<feature type="domain" description="EF-hand" evidence="6">
    <location>
        <begin position="133"/>
        <end position="168"/>
    </location>
</feature>
<dbReference type="GO" id="GO:0005737">
    <property type="term" value="C:cytoplasm"/>
    <property type="evidence" value="ECO:0007669"/>
    <property type="project" value="TreeGrafter"/>
</dbReference>
<dbReference type="InterPro" id="IPR000261">
    <property type="entry name" value="EH_dom"/>
</dbReference>
<evidence type="ECO:0000313" key="8">
    <source>
        <dbReference type="Proteomes" id="UP000261540"/>
    </source>
</evidence>
<evidence type="ECO:0008006" key="9">
    <source>
        <dbReference type="Google" id="ProtNLM"/>
    </source>
</evidence>
<keyword evidence="3" id="KW-0175">Coiled coil</keyword>
<dbReference type="PROSITE" id="PS00018">
    <property type="entry name" value="EF_HAND_1"/>
    <property type="match status" value="1"/>
</dbReference>
<evidence type="ECO:0000259" key="5">
    <source>
        <dbReference type="PROSITE" id="PS50031"/>
    </source>
</evidence>
<evidence type="ECO:0000256" key="1">
    <source>
        <dbReference type="ARBA" id="ARBA00022723"/>
    </source>
</evidence>
<dbReference type="InterPro" id="IPR002048">
    <property type="entry name" value="EF_hand_dom"/>
</dbReference>
<keyword evidence="2" id="KW-0106">Calcium</keyword>
<dbReference type="PROSITE" id="PS50031">
    <property type="entry name" value="EH"/>
    <property type="match status" value="1"/>
</dbReference>
<feature type="compositionally biased region" description="Basic and acidic residues" evidence="4">
    <location>
        <begin position="227"/>
        <end position="236"/>
    </location>
</feature>
<evidence type="ECO:0000256" key="3">
    <source>
        <dbReference type="SAM" id="Coils"/>
    </source>
</evidence>
<feature type="compositionally biased region" description="Basic and acidic residues" evidence="4">
    <location>
        <begin position="278"/>
        <end position="295"/>
    </location>
</feature>
<reference evidence="7" key="1">
    <citation type="submission" date="2025-08" db="UniProtKB">
        <authorList>
            <consortium name="Ensembl"/>
        </authorList>
    </citation>
    <scope>IDENTIFICATION</scope>
</reference>